<dbReference type="PANTHER" id="PTHR30007">
    <property type="entry name" value="PHP DOMAIN PROTEIN"/>
    <property type="match status" value="1"/>
</dbReference>
<organism evidence="2 3">
    <name type="scientific">Streptosporangium saharense</name>
    <dbReference type="NCBI Taxonomy" id="1706840"/>
    <lineage>
        <taxon>Bacteria</taxon>
        <taxon>Bacillati</taxon>
        <taxon>Actinomycetota</taxon>
        <taxon>Actinomycetes</taxon>
        <taxon>Streptosporangiales</taxon>
        <taxon>Streptosporangiaceae</taxon>
        <taxon>Streptosporangium</taxon>
    </lineage>
</organism>
<proteinExistence type="predicted"/>
<evidence type="ECO:0000313" key="3">
    <source>
        <dbReference type="Proteomes" id="UP000552644"/>
    </source>
</evidence>
<dbReference type="Pfam" id="PF01609">
    <property type="entry name" value="DDE_Tnp_1"/>
    <property type="match status" value="1"/>
</dbReference>
<dbReference type="AlphaFoldDB" id="A0A7W7VLR5"/>
<dbReference type="PANTHER" id="PTHR30007:SF1">
    <property type="entry name" value="BLR1914 PROTEIN"/>
    <property type="match status" value="1"/>
</dbReference>
<dbReference type="EMBL" id="JACHJP010000001">
    <property type="protein sequence ID" value="MBB4914445.1"/>
    <property type="molecule type" value="Genomic_DNA"/>
</dbReference>
<evidence type="ECO:0000313" key="2">
    <source>
        <dbReference type="EMBL" id="MBB4914445.1"/>
    </source>
</evidence>
<protein>
    <submittedName>
        <fullName evidence="2">Transposase</fullName>
    </submittedName>
</protein>
<comment type="caution">
    <text evidence="2">The sequence shown here is derived from an EMBL/GenBank/DDBJ whole genome shotgun (WGS) entry which is preliminary data.</text>
</comment>
<accession>A0A7W7VLR5</accession>
<dbReference type="Proteomes" id="UP000552644">
    <property type="component" value="Unassembled WGS sequence"/>
</dbReference>
<evidence type="ECO:0000259" key="1">
    <source>
        <dbReference type="Pfam" id="PF01609"/>
    </source>
</evidence>
<reference evidence="2 3" key="1">
    <citation type="submission" date="2020-08" db="EMBL/GenBank/DDBJ databases">
        <title>Genomic Encyclopedia of Type Strains, Phase III (KMG-III): the genomes of soil and plant-associated and newly described type strains.</title>
        <authorList>
            <person name="Whitman W."/>
        </authorList>
    </citation>
    <scope>NUCLEOTIDE SEQUENCE [LARGE SCALE GENOMIC DNA]</scope>
    <source>
        <strain evidence="2 3">CECT 8840</strain>
    </source>
</reference>
<dbReference type="InterPro" id="IPR002559">
    <property type="entry name" value="Transposase_11"/>
</dbReference>
<dbReference type="GO" id="GO:0003677">
    <property type="term" value="F:DNA binding"/>
    <property type="evidence" value="ECO:0007669"/>
    <property type="project" value="InterPro"/>
</dbReference>
<sequence length="122" mass="14466">MLERVRIRRRGLGRPRRRPARVLADKAYSSRANRAYLRRRGITAVIPIKRDQRVNRLRQGRRGGRPPAFDVEWYKERNTAERCVNKLKGHRAVALRTDKRERIYQGTVDVASIRIWLRDPVP</sequence>
<keyword evidence="3" id="KW-1185">Reference proteome</keyword>
<name>A0A7W7VLR5_9ACTN</name>
<dbReference type="GO" id="GO:0006313">
    <property type="term" value="P:DNA transposition"/>
    <property type="evidence" value="ECO:0007669"/>
    <property type="project" value="InterPro"/>
</dbReference>
<feature type="domain" description="Transposase IS4-like" evidence="1">
    <location>
        <begin position="16"/>
        <end position="102"/>
    </location>
</feature>
<gene>
    <name evidence="2" type="ORF">FHS44_001517</name>
</gene>
<dbReference type="GO" id="GO:0004803">
    <property type="term" value="F:transposase activity"/>
    <property type="evidence" value="ECO:0007669"/>
    <property type="project" value="InterPro"/>
</dbReference>